<evidence type="ECO:0000313" key="4">
    <source>
        <dbReference type="Proteomes" id="UP001211907"/>
    </source>
</evidence>
<sequence>MLHFDLLRFYYKLAGQYEDLLILEEKNAPSLCPAMSQETIFEAINYKRAMHGMLAAVSALHKTCGHSGPFLDKCINCWAEEEANETCQTHIEGCILHQGRLCLMCTGNVSQAQAILNQVADSATNAAKSGYIEKGDSPFNPLELLRILRFLLSGNSIKGLKLWTALVVGSKLFLRSDKLLKLSKTSIVWDLCVIEPDGYVNQDSKAPWNYPSFFEDLKSTTTTVLSHCNAKYGTHSCRKTGYLFGVWVNGEMSNIMQSARHKDLETAQKYVTDANALLAFAKLQPEWGHIAQKVPIFRPIYYTSVAALAKDVVEALYKFSKTGADLSIPYAIELMESFRKEMTSTEELKCYLEGVCQLDEPRVDTVLELVAKVSHQQVNVTVHEVLQPYQLQLQQQARNLQEIQNNLLESQTAQARLQLRQESQRPNIALNTHEGKHHQPNSVEPSEVLEPQP</sequence>
<organism evidence="3 4">
    <name type="scientific">Physocladia obscura</name>
    <dbReference type="NCBI Taxonomy" id="109957"/>
    <lineage>
        <taxon>Eukaryota</taxon>
        <taxon>Fungi</taxon>
        <taxon>Fungi incertae sedis</taxon>
        <taxon>Chytridiomycota</taxon>
        <taxon>Chytridiomycota incertae sedis</taxon>
        <taxon>Chytridiomycetes</taxon>
        <taxon>Chytridiales</taxon>
        <taxon>Chytriomycetaceae</taxon>
        <taxon>Physocladia</taxon>
    </lineage>
</organism>
<proteinExistence type="predicted"/>
<evidence type="ECO:0000313" key="3">
    <source>
        <dbReference type="EMBL" id="KAJ3122414.1"/>
    </source>
</evidence>
<feature type="region of interest" description="Disordered" evidence="2">
    <location>
        <begin position="432"/>
        <end position="453"/>
    </location>
</feature>
<dbReference type="Proteomes" id="UP001211907">
    <property type="component" value="Unassembled WGS sequence"/>
</dbReference>
<dbReference type="AlphaFoldDB" id="A0AAD5T1B6"/>
<comment type="caution">
    <text evidence="3">The sequence shown here is derived from an EMBL/GenBank/DDBJ whole genome shotgun (WGS) entry which is preliminary data.</text>
</comment>
<evidence type="ECO:0000256" key="2">
    <source>
        <dbReference type="SAM" id="MobiDB-lite"/>
    </source>
</evidence>
<keyword evidence="4" id="KW-1185">Reference proteome</keyword>
<gene>
    <name evidence="3" type="ORF">HK100_012012</name>
</gene>
<name>A0AAD5T1B6_9FUNG</name>
<protein>
    <submittedName>
        <fullName evidence="3">Uncharacterized protein</fullName>
    </submittedName>
</protein>
<dbReference type="EMBL" id="JADGJH010000811">
    <property type="protein sequence ID" value="KAJ3122414.1"/>
    <property type="molecule type" value="Genomic_DNA"/>
</dbReference>
<accession>A0AAD5T1B6</accession>
<reference evidence="3" key="1">
    <citation type="submission" date="2020-05" db="EMBL/GenBank/DDBJ databases">
        <title>Phylogenomic resolution of chytrid fungi.</title>
        <authorList>
            <person name="Stajich J.E."/>
            <person name="Amses K."/>
            <person name="Simmons R."/>
            <person name="Seto K."/>
            <person name="Myers J."/>
            <person name="Bonds A."/>
            <person name="Quandt C.A."/>
            <person name="Barry K."/>
            <person name="Liu P."/>
            <person name="Grigoriev I."/>
            <person name="Longcore J.E."/>
            <person name="James T.Y."/>
        </authorList>
    </citation>
    <scope>NUCLEOTIDE SEQUENCE</scope>
    <source>
        <strain evidence="3">JEL0513</strain>
    </source>
</reference>
<feature type="coiled-coil region" evidence="1">
    <location>
        <begin position="386"/>
        <end position="413"/>
    </location>
</feature>
<keyword evidence="1" id="KW-0175">Coiled coil</keyword>
<evidence type="ECO:0000256" key="1">
    <source>
        <dbReference type="SAM" id="Coils"/>
    </source>
</evidence>